<proteinExistence type="predicted"/>
<evidence type="ECO:0000313" key="1">
    <source>
        <dbReference type="EMBL" id="TQM42466.1"/>
    </source>
</evidence>
<dbReference type="Proteomes" id="UP000320773">
    <property type="component" value="Unassembled WGS sequence"/>
</dbReference>
<reference evidence="1 2" key="1">
    <citation type="submission" date="2019-06" db="EMBL/GenBank/DDBJ databases">
        <title>Genomic Encyclopedia of Archaeal and Bacterial Type Strains, Phase II (KMG-II): from individual species to whole genera.</title>
        <authorList>
            <person name="Goeker M."/>
        </authorList>
    </citation>
    <scope>NUCLEOTIDE SEQUENCE [LARGE SCALE GENOMIC DNA]</scope>
    <source>
        <strain evidence="1 2">DSM 24789</strain>
    </source>
</reference>
<evidence type="ECO:0000313" key="2">
    <source>
        <dbReference type="Proteomes" id="UP000320773"/>
    </source>
</evidence>
<organism evidence="1 2">
    <name type="scientific">Flavobacterium branchiophilum</name>
    <dbReference type="NCBI Taxonomy" id="55197"/>
    <lineage>
        <taxon>Bacteria</taxon>
        <taxon>Pseudomonadati</taxon>
        <taxon>Bacteroidota</taxon>
        <taxon>Flavobacteriia</taxon>
        <taxon>Flavobacteriales</taxon>
        <taxon>Flavobacteriaceae</taxon>
        <taxon>Flavobacterium</taxon>
    </lineage>
</organism>
<name>A0A543G8Q0_9FLAO</name>
<dbReference type="EMBL" id="VFPJ01000001">
    <property type="protein sequence ID" value="TQM42466.1"/>
    <property type="molecule type" value="Genomic_DNA"/>
</dbReference>
<sequence length="80" mass="9884">MTTWQLFFNLKLVLLQKKSSFNFVLMFDFKYYETENTPLLHFCLNCNFDQNFNVTRMFSFFLNIANEVYDQLNILNYYEF</sequence>
<gene>
    <name evidence="1" type="ORF">BC670_3529</name>
</gene>
<comment type="caution">
    <text evidence="1">The sequence shown here is derived from an EMBL/GenBank/DDBJ whole genome shotgun (WGS) entry which is preliminary data.</text>
</comment>
<accession>A0A543G8Q0</accession>
<dbReference type="AlphaFoldDB" id="A0A543G8Q0"/>
<protein>
    <submittedName>
        <fullName evidence="1">Uncharacterized protein</fullName>
    </submittedName>
</protein>